<accession>A0A7G8LPT7</accession>
<reference evidence="1 2" key="1">
    <citation type="submission" date="2020-07" db="EMBL/GenBank/DDBJ databases">
        <authorList>
            <person name="Baliraine F.N."/>
            <person name="Frederick G.D."/>
            <person name="Mills R.B."/>
            <person name="Woodruff J.W."/>
            <person name="Richardson W.J."/>
            <person name="Garlena R.A."/>
            <person name="Russell D.A."/>
            <person name="Pope W.H."/>
            <person name="Jacobs-Sera D."/>
            <person name="Hatfull G.F."/>
        </authorList>
    </citation>
    <scope>NUCLEOTIDE SEQUENCE [LARGE SCALE GENOMIC DNA]</scope>
</reference>
<evidence type="ECO:0000313" key="1">
    <source>
        <dbReference type="EMBL" id="QNJ59259.1"/>
    </source>
</evidence>
<gene>
    <name evidence="1" type="primary">45</name>
    <name evidence="1" type="ORF">SEA_MRMIYAGI_45</name>
</gene>
<organism evidence="1 2">
    <name type="scientific">Mycobacterium phage MrMiyagi</name>
    <dbReference type="NCBI Taxonomy" id="2762395"/>
    <lineage>
        <taxon>Viruses</taxon>
        <taxon>Duplodnaviria</taxon>
        <taxon>Heunggongvirae</taxon>
        <taxon>Uroviricota</taxon>
        <taxon>Caudoviricetes</taxon>
        <taxon>Fowlmouthvirus</taxon>
        <taxon>Fowlmouthvirus fowlmouth</taxon>
    </lineage>
</organism>
<evidence type="ECO:0000313" key="2">
    <source>
        <dbReference type="Proteomes" id="UP000515854"/>
    </source>
</evidence>
<sequence>MSHYAFEVASMDLSVAFDCEADRAEREGFTSVRDRQQANALHVRNAVAHMVKHCPDGYRVKTEIVVSFVPNVNPVLKDEHRK</sequence>
<proteinExistence type="predicted"/>
<dbReference type="Proteomes" id="UP000515854">
    <property type="component" value="Genome"/>
</dbReference>
<dbReference type="EMBL" id="MT776806">
    <property type="protein sequence ID" value="QNJ59259.1"/>
    <property type="molecule type" value="Genomic_DNA"/>
</dbReference>
<protein>
    <submittedName>
        <fullName evidence="1">Uncharacterized protein</fullName>
    </submittedName>
</protein>
<name>A0A7G8LPT7_9CAUD</name>